<dbReference type="InterPro" id="IPR028366">
    <property type="entry name" value="PhoU"/>
</dbReference>
<keyword evidence="10" id="KW-1185">Reference proteome</keyword>
<dbReference type="FunFam" id="1.20.58.220:FF:000004">
    <property type="entry name" value="Phosphate-specific transport system accessory protein PhoU"/>
    <property type="match status" value="1"/>
</dbReference>
<dbReference type="PIRSF" id="PIRSF003107">
    <property type="entry name" value="PhoU"/>
    <property type="match status" value="1"/>
</dbReference>
<dbReference type="NCBIfam" id="TIGR02135">
    <property type="entry name" value="phoU_full"/>
    <property type="match status" value="1"/>
</dbReference>
<comment type="subcellular location">
    <subcellularLocation>
        <location evidence="1 7">Cytoplasm</location>
    </subcellularLocation>
</comment>
<comment type="function">
    <text evidence="7">Plays a role in the regulation of phosphate uptake.</text>
</comment>
<dbReference type="GO" id="GO:0045936">
    <property type="term" value="P:negative regulation of phosphate metabolic process"/>
    <property type="evidence" value="ECO:0007669"/>
    <property type="project" value="InterPro"/>
</dbReference>
<evidence type="ECO:0000256" key="1">
    <source>
        <dbReference type="ARBA" id="ARBA00004496"/>
    </source>
</evidence>
<dbReference type="Gene3D" id="1.20.58.220">
    <property type="entry name" value="Phosphate transport system protein phou homolog 2, domain 2"/>
    <property type="match status" value="1"/>
</dbReference>
<dbReference type="GO" id="GO:0005737">
    <property type="term" value="C:cytoplasm"/>
    <property type="evidence" value="ECO:0007669"/>
    <property type="project" value="UniProtKB-SubCell"/>
</dbReference>
<dbReference type="Pfam" id="PF01895">
    <property type="entry name" value="PhoU"/>
    <property type="match status" value="2"/>
</dbReference>
<comment type="subunit">
    <text evidence="3 7">Homodimer.</text>
</comment>
<evidence type="ECO:0000256" key="3">
    <source>
        <dbReference type="ARBA" id="ARBA00011738"/>
    </source>
</evidence>
<dbReference type="GO" id="GO:0030643">
    <property type="term" value="P:intracellular phosphate ion homeostasis"/>
    <property type="evidence" value="ECO:0007669"/>
    <property type="project" value="InterPro"/>
</dbReference>
<keyword evidence="6 7" id="KW-0592">Phosphate transport</keyword>
<comment type="similarity">
    <text evidence="2 7">Belongs to the PhoU family.</text>
</comment>
<dbReference type="InterPro" id="IPR038078">
    <property type="entry name" value="PhoU-like_sf"/>
</dbReference>
<dbReference type="PANTHER" id="PTHR42930">
    <property type="entry name" value="PHOSPHATE-SPECIFIC TRANSPORT SYSTEM ACCESSORY PROTEIN PHOU"/>
    <property type="match status" value="1"/>
</dbReference>
<name>A0A9W6L263_9PSEU</name>
<accession>A0A9W6L263</accession>
<evidence type="ECO:0000256" key="4">
    <source>
        <dbReference type="ARBA" id="ARBA00022448"/>
    </source>
</evidence>
<protein>
    <recommendedName>
        <fullName evidence="7">Phosphate-specific transport system accessory protein PhoU</fullName>
    </recommendedName>
</protein>
<dbReference type="SUPFAM" id="SSF109755">
    <property type="entry name" value="PhoU-like"/>
    <property type="match status" value="1"/>
</dbReference>
<evidence type="ECO:0000313" key="10">
    <source>
        <dbReference type="Proteomes" id="UP001143463"/>
    </source>
</evidence>
<comment type="caution">
    <text evidence="9">The sequence shown here is derived from an EMBL/GenBank/DDBJ whole genome shotgun (WGS) entry which is preliminary data.</text>
</comment>
<dbReference type="GO" id="GO:0006817">
    <property type="term" value="P:phosphate ion transport"/>
    <property type="evidence" value="ECO:0007669"/>
    <property type="project" value="UniProtKB-KW"/>
</dbReference>
<keyword evidence="5 7" id="KW-0963">Cytoplasm</keyword>
<gene>
    <name evidence="9" type="primary">phoU_2</name>
    <name evidence="9" type="ORF">GCM10017577_26160</name>
</gene>
<dbReference type="InterPro" id="IPR026022">
    <property type="entry name" value="PhoU_dom"/>
</dbReference>
<evidence type="ECO:0000256" key="2">
    <source>
        <dbReference type="ARBA" id="ARBA00008107"/>
    </source>
</evidence>
<dbReference type="RefSeq" id="WP_037049537.1">
    <property type="nucleotide sequence ID" value="NZ_BAAAUZ010000045.1"/>
</dbReference>
<keyword evidence="4 7" id="KW-0813">Transport</keyword>
<evidence type="ECO:0000256" key="6">
    <source>
        <dbReference type="ARBA" id="ARBA00022592"/>
    </source>
</evidence>
<evidence type="ECO:0000256" key="5">
    <source>
        <dbReference type="ARBA" id="ARBA00022490"/>
    </source>
</evidence>
<reference evidence="9" key="1">
    <citation type="journal article" date="2014" name="Int. J. Syst. Evol. Microbiol.">
        <title>Complete genome sequence of Corynebacterium casei LMG S-19264T (=DSM 44701T), isolated from a smear-ripened cheese.</title>
        <authorList>
            <consortium name="US DOE Joint Genome Institute (JGI-PGF)"/>
            <person name="Walter F."/>
            <person name="Albersmeier A."/>
            <person name="Kalinowski J."/>
            <person name="Ruckert C."/>
        </authorList>
    </citation>
    <scope>NUCLEOTIDE SEQUENCE</scope>
    <source>
        <strain evidence="9">VKM Ac-1069</strain>
    </source>
</reference>
<evidence type="ECO:0000256" key="7">
    <source>
        <dbReference type="PIRNR" id="PIRNR003107"/>
    </source>
</evidence>
<dbReference type="Proteomes" id="UP001143463">
    <property type="component" value="Unassembled WGS sequence"/>
</dbReference>
<sequence>MARETLDGNTARLQALLGEMGDAVVVAFRAACAALLDRHPRLAQRVIEGDPAIDDLRARIEVLATETITIFAPVGPDMRVVVAAIQSAHELERVGDLAQHIAEAAHRRDPLPAVPDVARDLVVELSAQVTAMVAKAVTVLRTRNVLLALELESDDDRVDALHRDLFALMFGERWTCGIPAAVDLTLLARFYERIADHAVALAERTVYVVTGHHPEALQI</sequence>
<dbReference type="EMBL" id="BSFQ01000009">
    <property type="protein sequence ID" value="GLL11475.1"/>
    <property type="molecule type" value="Genomic_DNA"/>
</dbReference>
<dbReference type="PANTHER" id="PTHR42930:SF3">
    <property type="entry name" value="PHOSPHATE-SPECIFIC TRANSPORT SYSTEM ACCESSORY PROTEIN PHOU"/>
    <property type="match status" value="1"/>
</dbReference>
<proteinExistence type="inferred from homology"/>
<feature type="domain" description="PhoU" evidence="8">
    <location>
        <begin position="123"/>
        <end position="205"/>
    </location>
</feature>
<feature type="domain" description="PhoU" evidence="8">
    <location>
        <begin position="18"/>
        <end position="104"/>
    </location>
</feature>
<reference evidence="9" key="2">
    <citation type="submission" date="2023-01" db="EMBL/GenBank/DDBJ databases">
        <authorList>
            <person name="Sun Q."/>
            <person name="Evtushenko L."/>
        </authorList>
    </citation>
    <scope>NUCLEOTIDE SEQUENCE</scope>
    <source>
        <strain evidence="9">VKM Ac-1069</strain>
    </source>
</reference>
<evidence type="ECO:0000313" key="9">
    <source>
        <dbReference type="EMBL" id="GLL11475.1"/>
    </source>
</evidence>
<dbReference type="AlphaFoldDB" id="A0A9W6L263"/>
<evidence type="ECO:0000259" key="8">
    <source>
        <dbReference type="Pfam" id="PF01895"/>
    </source>
</evidence>
<organism evidence="9 10">
    <name type="scientific">Pseudonocardia halophobica</name>
    <dbReference type="NCBI Taxonomy" id="29401"/>
    <lineage>
        <taxon>Bacteria</taxon>
        <taxon>Bacillati</taxon>
        <taxon>Actinomycetota</taxon>
        <taxon>Actinomycetes</taxon>
        <taxon>Pseudonocardiales</taxon>
        <taxon>Pseudonocardiaceae</taxon>
        <taxon>Pseudonocardia</taxon>
    </lineage>
</organism>